<feature type="transmembrane region" description="Helical" evidence="3">
    <location>
        <begin position="492"/>
        <end position="513"/>
    </location>
</feature>
<evidence type="ECO:0000313" key="6">
    <source>
        <dbReference type="Proteomes" id="UP001153636"/>
    </source>
</evidence>
<dbReference type="EMBL" id="OV651829">
    <property type="protein sequence ID" value="CAH1104586.1"/>
    <property type="molecule type" value="Genomic_DNA"/>
</dbReference>
<dbReference type="PANTHER" id="PTHR11360:SF286">
    <property type="entry name" value="GH22266P"/>
    <property type="match status" value="1"/>
</dbReference>
<sequence length="531" mass="58181">MDDVSRDKSEKVIPEEISILESETRNSERLQKSSETSEYDAPDGGYGWVIVAVSFLAITVVDGVINSFGIFLSEFVKEFKVSEGKIAWVGSILAGVPLLVGPIASVLTNKFGCRTTCAIGSLITSAALSLSVFCTNVPLLMTTYCGAGIGLGLILLPSIVFVGYYFESKRALATGISLSGSGFGTIIFPPLVNHLLHIYDWRVANLSLAASALCCTLFGLLMKPLKYKPVTDNYFPVKSQLKKNEESKSAVDVSIPTKAKSRLYKHRNSHTLGERRHRSQSNVAEYYEFTRKNLMLLRKELCYSGTLIQNNIPRPRNPTNTSNDNLLIDLDLLKDRNFLLFGLGNIFAMISFYIPLIYMVDYAKTKNIQAGQASFLISVIGIVNTVARIIFGYIVNFPMIDSVFVNNIFLIIGAVSVGLMPYCQSYIAYIFSSFFFGLSIAAYSALTPIILVDLLGIGKLTNGFGIIQLFRGIATLLGAPMAGVLLDLTHSYKIPFLVGGGLFLLSAIFGFILQYAQRKSSVINIDTESVT</sequence>
<dbReference type="GO" id="GO:0008028">
    <property type="term" value="F:monocarboxylic acid transmembrane transporter activity"/>
    <property type="evidence" value="ECO:0007669"/>
    <property type="project" value="TreeGrafter"/>
</dbReference>
<evidence type="ECO:0000313" key="5">
    <source>
        <dbReference type="EMBL" id="CAH1104586.1"/>
    </source>
</evidence>
<reference evidence="5" key="1">
    <citation type="submission" date="2022-01" db="EMBL/GenBank/DDBJ databases">
        <authorList>
            <person name="King R."/>
        </authorList>
    </citation>
    <scope>NUCLEOTIDE SEQUENCE</scope>
</reference>
<evidence type="ECO:0000256" key="2">
    <source>
        <dbReference type="SAM" id="MobiDB-lite"/>
    </source>
</evidence>
<keyword evidence="3" id="KW-0472">Membrane</keyword>
<dbReference type="InterPro" id="IPR036259">
    <property type="entry name" value="MFS_trans_sf"/>
</dbReference>
<name>A0A9P0GB68_9CUCU</name>
<dbReference type="PROSITE" id="PS50850">
    <property type="entry name" value="MFS"/>
    <property type="match status" value="1"/>
</dbReference>
<feature type="transmembrane region" description="Helical" evidence="3">
    <location>
        <begin position="464"/>
        <end position="486"/>
    </location>
</feature>
<feature type="transmembrane region" description="Helical" evidence="3">
    <location>
        <begin position="372"/>
        <end position="391"/>
    </location>
</feature>
<feature type="transmembrane region" description="Helical" evidence="3">
    <location>
        <begin position="171"/>
        <end position="191"/>
    </location>
</feature>
<evidence type="ECO:0000256" key="3">
    <source>
        <dbReference type="SAM" id="Phobius"/>
    </source>
</evidence>
<dbReference type="InterPro" id="IPR011701">
    <property type="entry name" value="MFS"/>
</dbReference>
<feature type="transmembrane region" description="Helical" evidence="3">
    <location>
        <begin position="338"/>
        <end position="360"/>
    </location>
</feature>
<protein>
    <recommendedName>
        <fullName evidence="4">Major facilitator superfamily (MFS) profile domain-containing protein</fullName>
    </recommendedName>
</protein>
<feature type="transmembrane region" description="Helical" evidence="3">
    <location>
        <begin position="147"/>
        <end position="166"/>
    </location>
</feature>
<keyword evidence="3" id="KW-1133">Transmembrane helix</keyword>
<evidence type="ECO:0000256" key="1">
    <source>
        <dbReference type="ARBA" id="ARBA00004141"/>
    </source>
</evidence>
<feature type="compositionally biased region" description="Basic and acidic residues" evidence="2">
    <location>
        <begin position="22"/>
        <end position="32"/>
    </location>
</feature>
<dbReference type="PANTHER" id="PTHR11360">
    <property type="entry name" value="MONOCARBOXYLATE TRANSPORTER"/>
    <property type="match status" value="1"/>
</dbReference>
<dbReference type="OrthoDB" id="2213137at2759"/>
<feature type="transmembrane region" description="Helical" evidence="3">
    <location>
        <begin position="426"/>
        <end position="452"/>
    </location>
</feature>
<dbReference type="Gene3D" id="1.20.1250.20">
    <property type="entry name" value="MFS general substrate transporter like domains"/>
    <property type="match status" value="2"/>
</dbReference>
<feature type="transmembrane region" description="Helical" evidence="3">
    <location>
        <begin position="119"/>
        <end position="141"/>
    </location>
</feature>
<dbReference type="SUPFAM" id="SSF103473">
    <property type="entry name" value="MFS general substrate transporter"/>
    <property type="match status" value="1"/>
</dbReference>
<evidence type="ECO:0000259" key="4">
    <source>
        <dbReference type="PROSITE" id="PS50850"/>
    </source>
</evidence>
<feature type="domain" description="Major facilitator superfamily (MFS) profile" evidence="4">
    <location>
        <begin position="47"/>
        <end position="518"/>
    </location>
</feature>
<dbReference type="CDD" id="cd17352">
    <property type="entry name" value="MFS_MCT_SLC16"/>
    <property type="match status" value="1"/>
</dbReference>
<feature type="transmembrane region" description="Helical" evidence="3">
    <location>
        <begin position="46"/>
        <end position="66"/>
    </location>
</feature>
<dbReference type="InterPro" id="IPR020846">
    <property type="entry name" value="MFS_dom"/>
</dbReference>
<dbReference type="AlphaFoldDB" id="A0A9P0GB68"/>
<gene>
    <name evidence="5" type="ORF">PSYICH_LOCUS5464</name>
</gene>
<organism evidence="5 6">
    <name type="scientific">Psylliodes chrysocephalus</name>
    <dbReference type="NCBI Taxonomy" id="3402493"/>
    <lineage>
        <taxon>Eukaryota</taxon>
        <taxon>Metazoa</taxon>
        <taxon>Ecdysozoa</taxon>
        <taxon>Arthropoda</taxon>
        <taxon>Hexapoda</taxon>
        <taxon>Insecta</taxon>
        <taxon>Pterygota</taxon>
        <taxon>Neoptera</taxon>
        <taxon>Endopterygota</taxon>
        <taxon>Coleoptera</taxon>
        <taxon>Polyphaga</taxon>
        <taxon>Cucujiformia</taxon>
        <taxon>Chrysomeloidea</taxon>
        <taxon>Chrysomelidae</taxon>
        <taxon>Galerucinae</taxon>
        <taxon>Alticini</taxon>
        <taxon>Psylliodes</taxon>
    </lineage>
</organism>
<feature type="transmembrane region" description="Helical" evidence="3">
    <location>
        <begin position="203"/>
        <end position="221"/>
    </location>
</feature>
<comment type="subcellular location">
    <subcellularLocation>
        <location evidence="1">Membrane</location>
        <topology evidence="1">Multi-pass membrane protein</topology>
    </subcellularLocation>
</comment>
<feature type="transmembrane region" description="Helical" evidence="3">
    <location>
        <begin position="403"/>
        <end position="420"/>
    </location>
</feature>
<keyword evidence="3" id="KW-0812">Transmembrane</keyword>
<feature type="transmembrane region" description="Helical" evidence="3">
    <location>
        <begin position="86"/>
        <end position="107"/>
    </location>
</feature>
<dbReference type="Proteomes" id="UP001153636">
    <property type="component" value="Chromosome 17"/>
</dbReference>
<proteinExistence type="predicted"/>
<dbReference type="InterPro" id="IPR050327">
    <property type="entry name" value="Proton-linked_MCT"/>
</dbReference>
<dbReference type="GO" id="GO:0016020">
    <property type="term" value="C:membrane"/>
    <property type="evidence" value="ECO:0007669"/>
    <property type="project" value="UniProtKB-SubCell"/>
</dbReference>
<keyword evidence="6" id="KW-1185">Reference proteome</keyword>
<accession>A0A9P0GB68</accession>
<feature type="region of interest" description="Disordered" evidence="2">
    <location>
        <begin position="22"/>
        <end position="41"/>
    </location>
</feature>
<dbReference type="Pfam" id="PF07690">
    <property type="entry name" value="MFS_1"/>
    <property type="match status" value="1"/>
</dbReference>